<reference evidence="2" key="1">
    <citation type="journal article" date="2019" name="Int. J. Syst. Evol. Microbiol.">
        <title>The Global Catalogue of Microorganisms (GCM) 10K type strain sequencing project: providing services to taxonomists for standard genome sequencing and annotation.</title>
        <authorList>
            <consortium name="The Broad Institute Genomics Platform"/>
            <consortium name="The Broad Institute Genome Sequencing Center for Infectious Disease"/>
            <person name="Wu L."/>
            <person name="Ma J."/>
        </authorList>
    </citation>
    <scope>NUCLEOTIDE SEQUENCE [LARGE SCALE GENOMIC DNA]</scope>
    <source>
        <strain evidence="2">JCM 17714</strain>
    </source>
</reference>
<gene>
    <name evidence="1" type="ORF">GCM10023262_01140</name>
</gene>
<comment type="caution">
    <text evidence="1">The sequence shown here is derived from an EMBL/GenBank/DDBJ whole genome shotgun (WGS) entry which is preliminary data.</text>
</comment>
<dbReference type="EMBL" id="BAABJA010000001">
    <property type="protein sequence ID" value="GAA4657826.1"/>
    <property type="molecule type" value="Genomic_DNA"/>
</dbReference>
<evidence type="ECO:0000313" key="1">
    <source>
        <dbReference type="EMBL" id="GAA4657826.1"/>
    </source>
</evidence>
<organism evidence="1 2">
    <name type="scientific">Bartonella pachyuromydis</name>
    <dbReference type="NCBI Taxonomy" id="931097"/>
    <lineage>
        <taxon>Bacteria</taxon>
        <taxon>Pseudomonadati</taxon>
        <taxon>Pseudomonadota</taxon>
        <taxon>Alphaproteobacteria</taxon>
        <taxon>Hyphomicrobiales</taxon>
        <taxon>Bartonellaceae</taxon>
        <taxon>Bartonella</taxon>
    </lineage>
</organism>
<sequence>MQNEQHKTLSRLGIIAIKLQLFKQQQILYSLMNIQDVFRNKASLLFKKRSISF</sequence>
<dbReference type="Proteomes" id="UP001501699">
    <property type="component" value="Unassembled WGS sequence"/>
</dbReference>
<evidence type="ECO:0000313" key="2">
    <source>
        <dbReference type="Proteomes" id="UP001501699"/>
    </source>
</evidence>
<keyword evidence="2" id="KW-1185">Reference proteome</keyword>
<name>A0ABP8VB01_9HYPH</name>
<proteinExistence type="predicted"/>
<protein>
    <submittedName>
        <fullName evidence="1">Uncharacterized protein</fullName>
    </submittedName>
</protein>
<accession>A0ABP8VB01</accession>